<dbReference type="Proteomes" id="UP001408356">
    <property type="component" value="Unassembled WGS sequence"/>
</dbReference>
<gene>
    <name evidence="2" type="ORF">SUNI508_01621</name>
</gene>
<protein>
    <submittedName>
        <fullName evidence="2">Uncharacterized protein</fullName>
    </submittedName>
</protein>
<proteinExistence type="predicted"/>
<name>A0ABR2UTI0_9PEZI</name>
<accession>A0ABR2UTI0</accession>
<evidence type="ECO:0000313" key="3">
    <source>
        <dbReference type="Proteomes" id="UP001408356"/>
    </source>
</evidence>
<dbReference type="EMBL" id="JARVKF010000396">
    <property type="protein sequence ID" value="KAK9417864.1"/>
    <property type="molecule type" value="Genomic_DNA"/>
</dbReference>
<evidence type="ECO:0000256" key="1">
    <source>
        <dbReference type="SAM" id="MobiDB-lite"/>
    </source>
</evidence>
<feature type="region of interest" description="Disordered" evidence="1">
    <location>
        <begin position="1"/>
        <end position="24"/>
    </location>
</feature>
<comment type="caution">
    <text evidence="2">The sequence shown here is derived from an EMBL/GenBank/DDBJ whole genome shotgun (WGS) entry which is preliminary data.</text>
</comment>
<reference evidence="2 3" key="1">
    <citation type="journal article" date="2024" name="J. Plant Pathol.">
        <title>Sequence and assembly of the genome of Seiridium unicorne, isolate CBS 538.82, causal agent of cypress canker disease.</title>
        <authorList>
            <person name="Scali E."/>
            <person name="Rocca G.D."/>
            <person name="Danti R."/>
            <person name="Garbelotto M."/>
            <person name="Barberini S."/>
            <person name="Baroncelli R."/>
            <person name="Emiliani G."/>
        </authorList>
    </citation>
    <scope>NUCLEOTIDE SEQUENCE [LARGE SCALE GENOMIC DNA]</scope>
    <source>
        <strain evidence="2 3">BM-138-508</strain>
    </source>
</reference>
<keyword evidence="3" id="KW-1185">Reference proteome</keyword>
<evidence type="ECO:0000313" key="2">
    <source>
        <dbReference type="EMBL" id="KAK9417864.1"/>
    </source>
</evidence>
<organism evidence="2 3">
    <name type="scientific">Seiridium unicorne</name>
    <dbReference type="NCBI Taxonomy" id="138068"/>
    <lineage>
        <taxon>Eukaryota</taxon>
        <taxon>Fungi</taxon>
        <taxon>Dikarya</taxon>
        <taxon>Ascomycota</taxon>
        <taxon>Pezizomycotina</taxon>
        <taxon>Sordariomycetes</taxon>
        <taxon>Xylariomycetidae</taxon>
        <taxon>Amphisphaeriales</taxon>
        <taxon>Sporocadaceae</taxon>
        <taxon>Seiridium</taxon>
    </lineage>
</organism>
<sequence length="236" mass="26459">MRVCKTKSAQPTRKPALRTTRARQTPAKTVEFALAPGSAFTGVGNEVKITRSSCAGSAVVSASRQAAVLTPEAQDRDNRPQELGREASGLEEAWQHHLSFPRIPIVAPAYLMPWVPAEDTLRRDGMQRQALPTNPDPLSQYDMLHLSCPAWQRIIASRPLSLGVMTSMERYDLRWWLGETWRTDPRILEVRQTEGLENALNVMEGNIAQEGIGRSGDWKLEAGEWVQFLRQTQKVT</sequence>